<accession>A0ACC2KET3</accession>
<dbReference type="EMBL" id="CM056817">
    <property type="protein sequence ID" value="KAJ8619624.1"/>
    <property type="molecule type" value="Genomic_DNA"/>
</dbReference>
<protein>
    <submittedName>
        <fullName evidence="1">Uncharacterized protein</fullName>
    </submittedName>
</protein>
<dbReference type="Proteomes" id="UP001234297">
    <property type="component" value="Chromosome 9"/>
</dbReference>
<reference evidence="1 2" key="1">
    <citation type="journal article" date="2022" name="Hortic Res">
        <title>A haplotype resolved chromosomal level avocado genome allows analysis of novel avocado genes.</title>
        <authorList>
            <person name="Nath O."/>
            <person name="Fletcher S.J."/>
            <person name="Hayward A."/>
            <person name="Shaw L.M."/>
            <person name="Masouleh A.K."/>
            <person name="Furtado A."/>
            <person name="Henry R.J."/>
            <person name="Mitter N."/>
        </authorList>
    </citation>
    <scope>NUCLEOTIDE SEQUENCE [LARGE SCALE GENOMIC DNA]</scope>
    <source>
        <strain evidence="2">cv. Hass</strain>
    </source>
</reference>
<gene>
    <name evidence="1" type="ORF">MRB53_028153</name>
</gene>
<sequence>MALFSAICSSFSSFNFLKNPVTNPPKISVSTSPHSVRPVTCNSNDPSSNGSSRIFIKGLPLSTTEGFLAKTFSRFGTVTKAKIITERSSKQSLGFAYVWFDCEEAAQLAVEDMDGKFVDGRFVAVTLARPESPTSHVR</sequence>
<name>A0ACC2KET3_PERAE</name>
<keyword evidence="2" id="KW-1185">Reference proteome</keyword>
<evidence type="ECO:0000313" key="2">
    <source>
        <dbReference type="Proteomes" id="UP001234297"/>
    </source>
</evidence>
<comment type="caution">
    <text evidence="1">The sequence shown here is derived from an EMBL/GenBank/DDBJ whole genome shotgun (WGS) entry which is preliminary data.</text>
</comment>
<proteinExistence type="predicted"/>
<evidence type="ECO:0000313" key="1">
    <source>
        <dbReference type="EMBL" id="KAJ8619624.1"/>
    </source>
</evidence>
<organism evidence="1 2">
    <name type="scientific">Persea americana</name>
    <name type="common">Avocado</name>
    <dbReference type="NCBI Taxonomy" id="3435"/>
    <lineage>
        <taxon>Eukaryota</taxon>
        <taxon>Viridiplantae</taxon>
        <taxon>Streptophyta</taxon>
        <taxon>Embryophyta</taxon>
        <taxon>Tracheophyta</taxon>
        <taxon>Spermatophyta</taxon>
        <taxon>Magnoliopsida</taxon>
        <taxon>Magnoliidae</taxon>
        <taxon>Laurales</taxon>
        <taxon>Lauraceae</taxon>
        <taxon>Persea</taxon>
    </lineage>
</organism>